<protein>
    <recommendedName>
        <fullName evidence="3">Fas apoptotic inhibitory molecule 1</fullName>
    </recommendedName>
</protein>
<dbReference type="PANTHER" id="PTHR13088">
    <property type="entry name" value="FAS APOPTOTIC INHIBITORY MOLECULE FAIM"/>
    <property type="match status" value="1"/>
</dbReference>
<evidence type="ECO:0000313" key="2">
    <source>
        <dbReference type="Proteomes" id="UP000694415"/>
    </source>
</evidence>
<evidence type="ECO:0000313" key="1">
    <source>
        <dbReference type="Ensembl" id="ENSMSIP00000017375.1"/>
    </source>
</evidence>
<dbReference type="PANTHER" id="PTHR13088:SF2">
    <property type="entry name" value="FAS APOPTOTIC INHIBITORY MOLECULE LIKE"/>
    <property type="match status" value="1"/>
</dbReference>
<evidence type="ECO:0008006" key="3">
    <source>
        <dbReference type="Google" id="ProtNLM"/>
    </source>
</evidence>
<reference evidence="1" key="2">
    <citation type="submission" date="2025-09" db="UniProtKB">
        <authorList>
            <consortium name="Ensembl"/>
        </authorList>
    </citation>
    <scope>IDENTIFICATION</scope>
</reference>
<dbReference type="InterPro" id="IPR010695">
    <property type="entry name" value="FAIM1"/>
</dbReference>
<dbReference type="Ensembl" id="ENSMSIT00000021967.1">
    <property type="protein sequence ID" value="ENSMSIP00000017375.1"/>
    <property type="gene ID" value="ENSMSIG00000014851.1"/>
</dbReference>
<name>A0A8C6MW46_MUSSI</name>
<reference evidence="1" key="1">
    <citation type="submission" date="2025-08" db="UniProtKB">
        <authorList>
            <consortium name="Ensembl"/>
        </authorList>
    </citation>
    <scope>IDENTIFICATION</scope>
</reference>
<dbReference type="Gene3D" id="2.40.128.180">
    <property type="match status" value="1"/>
</dbReference>
<organism evidence="1 2">
    <name type="scientific">Mus spicilegus</name>
    <name type="common">Mound-building mouse</name>
    <dbReference type="NCBI Taxonomy" id="10103"/>
    <lineage>
        <taxon>Eukaryota</taxon>
        <taxon>Metazoa</taxon>
        <taxon>Chordata</taxon>
        <taxon>Craniata</taxon>
        <taxon>Vertebrata</taxon>
        <taxon>Euteleostomi</taxon>
        <taxon>Mammalia</taxon>
        <taxon>Eutheria</taxon>
        <taxon>Euarchontoglires</taxon>
        <taxon>Glires</taxon>
        <taxon>Rodentia</taxon>
        <taxon>Myomorpha</taxon>
        <taxon>Muroidea</taxon>
        <taxon>Muridae</taxon>
        <taxon>Murinae</taxon>
        <taxon>Mus</taxon>
        <taxon>Mus</taxon>
    </lineage>
</organism>
<dbReference type="InterPro" id="IPR038513">
    <property type="entry name" value="FAIM1_dom_sf"/>
</dbReference>
<keyword evidence="2" id="KW-1185">Reference proteome</keyword>
<dbReference type="FunFam" id="2.40.128.180:FF:000001">
    <property type="entry name" value="Fas apoptotic inhibitory molecule 1"/>
    <property type="match status" value="1"/>
</dbReference>
<dbReference type="Pfam" id="PF06905">
    <property type="entry name" value="FAIM1"/>
    <property type="match status" value="1"/>
</dbReference>
<dbReference type="GO" id="GO:1902042">
    <property type="term" value="P:negative regulation of extrinsic apoptotic signaling pathway via death domain receptors"/>
    <property type="evidence" value="ECO:0007669"/>
    <property type="project" value="TreeGrafter"/>
</dbReference>
<dbReference type="Proteomes" id="UP000694415">
    <property type="component" value="Unplaced"/>
</dbReference>
<sequence length="207" mass="24090">MKIAAIWDVILSDGVHKIEFEHGTTSGKRVVYVDGKEVIRKEWMFPLVGKETFCVGAAKNKATIRILSGKGCGFSYTLEIDGKSFRKFVENRSKTTNTWVLHLDDKDFRIVLGKLGLYLWNDLDFFIYIENTYAIFCSIFGLWPSLPHLLPDPPPRPYLSKLHAFFLHLFRKQNLKFGRITRNTQRSRAWWHTPLIPALGRQRQVDF</sequence>
<dbReference type="GeneTree" id="ENSGT00390000007364"/>
<accession>A0A8C6MW46</accession>
<proteinExistence type="predicted"/>
<dbReference type="AlphaFoldDB" id="A0A8C6MW46"/>